<gene>
    <name evidence="1" type="ORF">CSX01_10885</name>
</gene>
<proteinExistence type="predicted"/>
<dbReference type="EMBL" id="PDYF01000028">
    <property type="protein sequence ID" value="PHU34316.1"/>
    <property type="molecule type" value="Genomic_DNA"/>
</dbReference>
<evidence type="ECO:0000313" key="2">
    <source>
        <dbReference type="Proteomes" id="UP000225889"/>
    </source>
</evidence>
<comment type="caution">
    <text evidence="1">The sequence shown here is derived from an EMBL/GenBank/DDBJ whole genome shotgun (WGS) entry which is preliminary data.</text>
</comment>
<organism evidence="1 2">
    <name type="scientific">Pseudobutyrivibrio ruminis</name>
    <dbReference type="NCBI Taxonomy" id="46206"/>
    <lineage>
        <taxon>Bacteria</taxon>
        <taxon>Bacillati</taxon>
        <taxon>Bacillota</taxon>
        <taxon>Clostridia</taxon>
        <taxon>Lachnospirales</taxon>
        <taxon>Lachnospiraceae</taxon>
        <taxon>Pseudobutyrivibrio</taxon>
    </lineage>
</organism>
<sequence length="75" mass="8690">MFRLFRLAKENKFKEGQLVKAICDITAPRAVIKQGTLCTVTPCNLFFRSDCYDILSVENERDLILFVPEEYLDTV</sequence>
<dbReference type="RefSeq" id="WP_099392416.1">
    <property type="nucleotide sequence ID" value="NZ_PDYF01000028.1"/>
</dbReference>
<dbReference type="AlphaFoldDB" id="A0A2G3DTF3"/>
<dbReference type="Proteomes" id="UP000225889">
    <property type="component" value="Unassembled WGS sequence"/>
</dbReference>
<reference evidence="1 2" key="2">
    <citation type="submission" date="2017-10" db="EMBL/GenBank/DDBJ databases">
        <authorList>
            <person name="Banno H."/>
            <person name="Chua N.-H."/>
        </authorList>
    </citation>
    <scope>NUCLEOTIDE SEQUENCE [LARGE SCALE GENOMIC DNA]</scope>
    <source>
        <strain evidence="1 2">JK626</strain>
    </source>
</reference>
<reference evidence="1 2" key="1">
    <citation type="submission" date="2017-10" db="EMBL/GenBank/DDBJ databases">
        <title>Resolving the taxonomy of Roseburia spp., Eubacterium rectale and Agathobacter spp. through phylogenomic analysis.</title>
        <authorList>
            <person name="Sheridan P.O."/>
            <person name="Walker A.W."/>
            <person name="Duncan S.H."/>
            <person name="Scott K.P."/>
            <person name="Toole P.W.O."/>
            <person name="Luis P."/>
            <person name="Flint H.J."/>
        </authorList>
    </citation>
    <scope>NUCLEOTIDE SEQUENCE [LARGE SCALE GENOMIC DNA]</scope>
    <source>
        <strain evidence="1 2">JK626</strain>
    </source>
</reference>
<name>A0A2G3DTF3_9FIRM</name>
<accession>A0A2G3DTF3</accession>
<protein>
    <submittedName>
        <fullName evidence="1">Uncharacterized protein</fullName>
    </submittedName>
</protein>
<evidence type="ECO:0000313" key="1">
    <source>
        <dbReference type="EMBL" id="PHU34316.1"/>
    </source>
</evidence>